<gene>
    <name evidence="4" type="ORF">AC626_24580</name>
</gene>
<dbReference type="GO" id="GO:0005737">
    <property type="term" value="C:cytoplasm"/>
    <property type="evidence" value="ECO:0007669"/>
    <property type="project" value="TreeGrafter"/>
</dbReference>
<dbReference type="InterPro" id="IPR025110">
    <property type="entry name" value="AMP-bd_C"/>
</dbReference>
<dbReference type="Pfam" id="PF00550">
    <property type="entry name" value="PP-binding"/>
    <property type="match status" value="1"/>
</dbReference>
<dbReference type="EMBL" id="LFZX01000356">
    <property type="protein sequence ID" value="KNC65212.1"/>
    <property type="molecule type" value="Genomic_DNA"/>
</dbReference>
<name>A0A0L0EL92_9GAMM</name>
<dbReference type="Pfam" id="PF00668">
    <property type="entry name" value="Condensation"/>
    <property type="match status" value="1"/>
</dbReference>
<keyword evidence="2" id="KW-0597">Phosphoprotein</keyword>
<dbReference type="Gene3D" id="3.30.300.30">
    <property type="match status" value="1"/>
</dbReference>
<dbReference type="Pfam" id="PF13193">
    <property type="entry name" value="AMP-binding_C"/>
    <property type="match status" value="1"/>
</dbReference>
<comment type="caution">
    <text evidence="4">The sequence shown here is derived from an EMBL/GenBank/DDBJ whole genome shotgun (WGS) entry which is preliminary data.</text>
</comment>
<dbReference type="CDD" id="cd19531">
    <property type="entry name" value="LCL_NRPS-like"/>
    <property type="match status" value="1"/>
</dbReference>
<dbReference type="InterPro" id="IPR036736">
    <property type="entry name" value="ACP-like_sf"/>
</dbReference>
<dbReference type="InterPro" id="IPR001242">
    <property type="entry name" value="Condensation_dom"/>
</dbReference>
<dbReference type="Gene3D" id="1.10.1200.10">
    <property type="entry name" value="ACP-like"/>
    <property type="match status" value="1"/>
</dbReference>
<keyword evidence="1" id="KW-0596">Phosphopantetheine</keyword>
<dbReference type="Gene3D" id="3.30.559.30">
    <property type="entry name" value="Nonribosomal peptide synthetase, condensation domain"/>
    <property type="match status" value="1"/>
</dbReference>
<dbReference type="Proteomes" id="UP000036850">
    <property type="component" value="Unassembled WGS sequence"/>
</dbReference>
<dbReference type="FunFam" id="3.30.300.30:FF:000010">
    <property type="entry name" value="Enterobactin synthetase component F"/>
    <property type="match status" value="1"/>
</dbReference>
<dbReference type="InterPro" id="IPR045851">
    <property type="entry name" value="AMP-bd_C_sf"/>
</dbReference>
<dbReference type="InterPro" id="IPR042099">
    <property type="entry name" value="ANL_N_sf"/>
</dbReference>
<dbReference type="InterPro" id="IPR023213">
    <property type="entry name" value="CAT-like_dom_sf"/>
</dbReference>
<evidence type="ECO:0000256" key="2">
    <source>
        <dbReference type="ARBA" id="ARBA00022553"/>
    </source>
</evidence>
<dbReference type="PANTHER" id="PTHR45527:SF1">
    <property type="entry name" value="FATTY ACID SYNTHASE"/>
    <property type="match status" value="1"/>
</dbReference>
<evidence type="ECO:0000313" key="5">
    <source>
        <dbReference type="Proteomes" id="UP000036850"/>
    </source>
</evidence>
<dbReference type="GO" id="GO:0003824">
    <property type="term" value="F:catalytic activity"/>
    <property type="evidence" value="ECO:0007669"/>
    <property type="project" value="InterPro"/>
</dbReference>
<evidence type="ECO:0000259" key="3">
    <source>
        <dbReference type="PROSITE" id="PS50075"/>
    </source>
</evidence>
<organism evidence="4 5">
    <name type="scientific">Pseudoalteromonas rubra</name>
    <dbReference type="NCBI Taxonomy" id="43658"/>
    <lineage>
        <taxon>Bacteria</taxon>
        <taxon>Pseudomonadati</taxon>
        <taxon>Pseudomonadota</taxon>
        <taxon>Gammaproteobacteria</taxon>
        <taxon>Alteromonadales</taxon>
        <taxon>Pseudoalteromonadaceae</taxon>
        <taxon>Pseudoalteromonas</taxon>
    </lineage>
</organism>
<evidence type="ECO:0000256" key="1">
    <source>
        <dbReference type="ARBA" id="ARBA00022450"/>
    </source>
</evidence>
<dbReference type="InterPro" id="IPR009081">
    <property type="entry name" value="PP-bd_ACP"/>
</dbReference>
<protein>
    <recommendedName>
        <fullName evidence="3">Carrier domain-containing protein</fullName>
    </recommendedName>
</protein>
<dbReference type="GO" id="GO:0031177">
    <property type="term" value="F:phosphopantetheine binding"/>
    <property type="evidence" value="ECO:0007669"/>
    <property type="project" value="TreeGrafter"/>
</dbReference>
<accession>A0A0L0EL92</accession>
<dbReference type="AlphaFoldDB" id="A0A0L0EL92"/>
<dbReference type="PROSITE" id="PS50075">
    <property type="entry name" value="CARRIER"/>
    <property type="match status" value="1"/>
</dbReference>
<dbReference type="PANTHER" id="PTHR45527">
    <property type="entry name" value="NONRIBOSOMAL PEPTIDE SYNTHETASE"/>
    <property type="match status" value="1"/>
</dbReference>
<dbReference type="InterPro" id="IPR000873">
    <property type="entry name" value="AMP-dep_synth/lig_dom"/>
</dbReference>
<evidence type="ECO:0000313" key="4">
    <source>
        <dbReference type="EMBL" id="KNC65212.1"/>
    </source>
</evidence>
<reference evidence="5" key="1">
    <citation type="submission" date="2015-07" db="EMBL/GenBank/DDBJ databases">
        <title>Draft genome sequence of a Pseudoalteromonas rubra strain, OCN096, isolated from Kaneohe Bay, Oahu, Hawaii.</title>
        <authorList>
            <person name="Beurmann S."/>
            <person name="Ushijima B."/>
            <person name="Belcaid M."/>
            <person name="Callahan S.M."/>
            <person name="Aeby G.S."/>
        </authorList>
    </citation>
    <scope>NUCLEOTIDE SEQUENCE [LARGE SCALE GENOMIC DNA]</scope>
    <source>
        <strain evidence="5">OCN096</strain>
    </source>
</reference>
<dbReference type="SUPFAM" id="SSF56801">
    <property type="entry name" value="Acetyl-CoA synthetase-like"/>
    <property type="match status" value="1"/>
</dbReference>
<feature type="domain" description="Carrier" evidence="3">
    <location>
        <begin position="265"/>
        <end position="340"/>
    </location>
</feature>
<dbReference type="Pfam" id="PF00501">
    <property type="entry name" value="AMP-binding"/>
    <property type="match status" value="1"/>
</dbReference>
<dbReference type="GO" id="GO:0044550">
    <property type="term" value="P:secondary metabolite biosynthetic process"/>
    <property type="evidence" value="ECO:0007669"/>
    <property type="project" value="TreeGrafter"/>
</dbReference>
<sequence>MQALLSVEDPARLLPLECLVVGGEALNSSLVNQVRQLNPDLRIVNHYGPTETTVGIITHEVEIAEQAGYPIGHPLAGARGVVLDEQGELAGIGVLGELYLGGEAVAQGYWQRPDLTAERYVPDPFATQPGQRLYRSGDLAYHNAVGQIVYAGRADHQVKVRGFRVELGEIEAVLSTHPDVKEAVVTLVQTTTGREELAAYVTATRPGQIDMTELRTFVAQTLPEYMVPGPMLALAKLPLTPGGKVDRQNLPAISSERAQGSDFEAPQTELEMALADMWQGLLGVEQVSIGESFFALGGHSLLVTQYLSLLKKTYGLSMTVKTFFAAPTIKEQTALICSMLAEADKDHGGEPVMSTTQRQADEMWPLSFGQERLWFTEQMNDKAGLYNTPHTWCLEGTLNREALTAAFNEVIRRHQVLRTGFKMEHGELLQQLQPFTDITIPMTDYTGKWASFDDALAENSPLVDELKALIAKNFNLDEGHLLAIKLFRLAADKHLLFVNLHHIVSDGWSLGVLQRELSLLYLTYSQGQTSTLPELDYQYADYAIWQRAMYEQGHWQQQVDYWRAKLSGLPELKFPALRQPADEQLSQSGTHRFDFDLAMTESMHSVAQDHQVTPFMLNLALLNLVVGHYCNQQDFAIGTSIAGRNKQEVNDLIGFFVNQLALRIETTAGMTFSDLLAKVKQTTLDAYDNQDVPFSLLASEIEHHSSAGQTPFFNVLFVFQEFPEQSFSLENVKVSNWSSGSYESKFGLTLYMGYDSGTLSGTWVYDRRVVDQQGIERLTTFFQRVVAQIATAEPLHLDQIMFSTSDEQ</sequence>
<proteinExistence type="predicted"/>
<dbReference type="Gene3D" id="3.30.559.10">
    <property type="entry name" value="Chloramphenicol acetyltransferase-like domain"/>
    <property type="match status" value="1"/>
</dbReference>
<dbReference type="PATRIC" id="fig|43658.6.peg.3905"/>
<feature type="non-terminal residue" evidence="4">
    <location>
        <position position="808"/>
    </location>
</feature>
<dbReference type="GO" id="GO:0043041">
    <property type="term" value="P:amino acid activation for nonribosomal peptide biosynthetic process"/>
    <property type="evidence" value="ECO:0007669"/>
    <property type="project" value="TreeGrafter"/>
</dbReference>
<dbReference type="SUPFAM" id="SSF47336">
    <property type="entry name" value="ACP-like"/>
    <property type="match status" value="1"/>
</dbReference>
<dbReference type="SUPFAM" id="SSF52777">
    <property type="entry name" value="CoA-dependent acyltransferases"/>
    <property type="match status" value="2"/>
</dbReference>
<dbReference type="Gene3D" id="3.40.50.12780">
    <property type="entry name" value="N-terminal domain of ligase-like"/>
    <property type="match status" value="1"/>
</dbReference>